<evidence type="ECO:0000256" key="1">
    <source>
        <dbReference type="ARBA" id="ARBA00022801"/>
    </source>
</evidence>
<dbReference type="InterPro" id="IPR000639">
    <property type="entry name" value="Epox_hydrolase-like"/>
</dbReference>
<keyword evidence="4" id="KW-1185">Reference proteome</keyword>
<dbReference type="PANTHER" id="PTHR46118:SF4">
    <property type="entry name" value="PROTEIN ABHD11"/>
    <property type="match status" value="1"/>
</dbReference>
<organism evidence="3 4">
    <name type="scientific">Rufibacter roseus</name>
    <dbReference type="NCBI Taxonomy" id="1567108"/>
    <lineage>
        <taxon>Bacteria</taxon>
        <taxon>Pseudomonadati</taxon>
        <taxon>Bacteroidota</taxon>
        <taxon>Cytophagia</taxon>
        <taxon>Cytophagales</taxon>
        <taxon>Hymenobacteraceae</taxon>
        <taxon>Rufibacter</taxon>
    </lineage>
</organism>
<evidence type="ECO:0000313" key="3">
    <source>
        <dbReference type="EMBL" id="MFC6996815.1"/>
    </source>
</evidence>
<gene>
    <name evidence="3" type="ORF">ACFQHR_04225</name>
</gene>
<dbReference type="Proteomes" id="UP001596405">
    <property type="component" value="Unassembled WGS sequence"/>
</dbReference>
<comment type="caution">
    <text evidence="3">The sequence shown here is derived from an EMBL/GenBank/DDBJ whole genome shotgun (WGS) entry which is preliminary data.</text>
</comment>
<reference evidence="4" key="1">
    <citation type="journal article" date="2019" name="Int. J. Syst. Evol. Microbiol.">
        <title>The Global Catalogue of Microorganisms (GCM) 10K type strain sequencing project: providing services to taxonomists for standard genome sequencing and annotation.</title>
        <authorList>
            <consortium name="The Broad Institute Genomics Platform"/>
            <consortium name="The Broad Institute Genome Sequencing Center for Infectious Disease"/>
            <person name="Wu L."/>
            <person name="Ma J."/>
        </authorList>
    </citation>
    <scope>NUCLEOTIDE SEQUENCE [LARGE SCALE GENOMIC DNA]</scope>
    <source>
        <strain evidence="4">CGMCC 4.7393</strain>
    </source>
</reference>
<dbReference type="GO" id="GO:0016787">
    <property type="term" value="F:hydrolase activity"/>
    <property type="evidence" value="ECO:0007669"/>
    <property type="project" value="UniProtKB-KW"/>
</dbReference>
<evidence type="ECO:0000313" key="4">
    <source>
        <dbReference type="Proteomes" id="UP001596405"/>
    </source>
</evidence>
<proteinExistence type="predicted"/>
<dbReference type="PANTHER" id="PTHR46118">
    <property type="entry name" value="PROTEIN ABHD11"/>
    <property type="match status" value="1"/>
</dbReference>
<name>A0ABW2DGN2_9BACT</name>
<dbReference type="Gene3D" id="3.40.50.1820">
    <property type="entry name" value="alpha/beta hydrolase"/>
    <property type="match status" value="1"/>
</dbReference>
<dbReference type="InterPro" id="IPR000073">
    <property type="entry name" value="AB_hydrolase_1"/>
</dbReference>
<dbReference type="PRINTS" id="PR00412">
    <property type="entry name" value="EPOXHYDRLASE"/>
</dbReference>
<dbReference type="InterPro" id="IPR029058">
    <property type="entry name" value="AB_hydrolase_fold"/>
</dbReference>
<dbReference type="SUPFAM" id="SSF53474">
    <property type="entry name" value="alpha/beta-Hydrolases"/>
    <property type="match status" value="1"/>
</dbReference>
<sequence length="256" mass="29376">MELNFRQMGKTGQPLLIMHGLFGTLDNWQTLGRQYAETHQVYLIDLRNHGRSPHSDDLSYQLMSDDVAAFIKQHQIQNPVVLGHSMGGKVAMNLALQHPELLEKLIVADIAPKAYPPHHDEIIEGFRSIDLATLENRQQADEQLAQRVPDLGTRLFLLKNLYRKDDNSFGWRLNLDAIEKNLDNVLGNIESDQPFTKPTLFIRGGNSRYIKPEKDMDQIQSLFPNAKLHTIEGTGHWLHAEKPEEFYRISMEFLQA</sequence>
<feature type="domain" description="AB hydrolase-1" evidence="2">
    <location>
        <begin position="14"/>
        <end position="243"/>
    </location>
</feature>
<dbReference type="RefSeq" id="WP_066625990.1">
    <property type="nucleotide sequence ID" value="NZ_JBHSYQ010000003.1"/>
</dbReference>
<keyword evidence="1 3" id="KW-0378">Hydrolase</keyword>
<dbReference type="PRINTS" id="PR00111">
    <property type="entry name" value="ABHYDROLASE"/>
</dbReference>
<evidence type="ECO:0000259" key="2">
    <source>
        <dbReference type="Pfam" id="PF00561"/>
    </source>
</evidence>
<protein>
    <submittedName>
        <fullName evidence="3">Alpha/beta fold hydrolase</fullName>
    </submittedName>
</protein>
<dbReference type="Pfam" id="PF00561">
    <property type="entry name" value="Abhydrolase_1"/>
    <property type="match status" value="1"/>
</dbReference>
<dbReference type="EMBL" id="JBHSYQ010000003">
    <property type="protein sequence ID" value="MFC6996815.1"/>
    <property type="molecule type" value="Genomic_DNA"/>
</dbReference>
<accession>A0ABW2DGN2</accession>